<keyword evidence="1" id="KW-1133">Transmembrane helix</keyword>
<sequence>MNLLTVLPLAVVMVAGTQLVVAVFLASSDRPRAASLGFLTGAGLVVAAGVTVAWLVTRLVGGVAADASAVAGRVDRGPAIDLVVLALLVILAVLIWLRRNRSGPPRWLGGIERADPPQALRLGALLFVATPTDDLTMATVGASVARHDLPWWHLVPFVLFTVLLLGLPLLALLLLGSRAARVLTRMREWAEGHAWIVSEIVIAFFALLTGLDLIRSGSTAALR</sequence>
<keyword evidence="1" id="KW-0472">Membrane</keyword>
<feature type="transmembrane region" description="Helical" evidence="1">
    <location>
        <begin position="33"/>
        <end position="57"/>
    </location>
</feature>
<dbReference type="Proteomes" id="UP001602287">
    <property type="component" value="Unassembled WGS sequence"/>
</dbReference>
<dbReference type="EMBL" id="JBIAZM010000005">
    <property type="protein sequence ID" value="MFF5200810.1"/>
    <property type="molecule type" value="Genomic_DNA"/>
</dbReference>
<dbReference type="GeneID" id="95369928"/>
<gene>
    <name evidence="2" type="ORF">ACFY3B_14515</name>
</gene>
<keyword evidence="3" id="KW-1185">Reference proteome</keyword>
<organism evidence="2 3">
    <name type="scientific">Micromonospora parva</name>
    <dbReference type="NCBI Taxonomy" id="1464048"/>
    <lineage>
        <taxon>Bacteria</taxon>
        <taxon>Bacillati</taxon>
        <taxon>Actinomycetota</taxon>
        <taxon>Actinomycetes</taxon>
        <taxon>Micromonosporales</taxon>
        <taxon>Micromonosporaceae</taxon>
        <taxon>Micromonospora</taxon>
    </lineage>
</organism>
<evidence type="ECO:0000256" key="1">
    <source>
        <dbReference type="SAM" id="Phobius"/>
    </source>
</evidence>
<feature type="transmembrane region" description="Helical" evidence="1">
    <location>
        <begin position="6"/>
        <end position="26"/>
    </location>
</feature>
<dbReference type="InterPro" id="IPR021315">
    <property type="entry name" value="Gap/Sap"/>
</dbReference>
<proteinExistence type="predicted"/>
<dbReference type="Pfam" id="PF11139">
    <property type="entry name" value="SfLAP"/>
    <property type="match status" value="1"/>
</dbReference>
<feature type="transmembrane region" description="Helical" evidence="1">
    <location>
        <begin position="154"/>
        <end position="175"/>
    </location>
</feature>
<keyword evidence="1" id="KW-0812">Transmembrane</keyword>
<reference evidence="2 3" key="1">
    <citation type="submission" date="2024-10" db="EMBL/GenBank/DDBJ databases">
        <title>The Natural Products Discovery Center: Release of the First 8490 Sequenced Strains for Exploring Actinobacteria Biosynthetic Diversity.</title>
        <authorList>
            <person name="Kalkreuter E."/>
            <person name="Kautsar S.A."/>
            <person name="Yang D."/>
            <person name="Bader C.D."/>
            <person name="Teijaro C.N."/>
            <person name="Fluegel L."/>
            <person name="Davis C.M."/>
            <person name="Simpson J.R."/>
            <person name="Lauterbach L."/>
            <person name="Steele A.D."/>
            <person name="Gui C."/>
            <person name="Meng S."/>
            <person name="Li G."/>
            <person name="Viehrig K."/>
            <person name="Ye F."/>
            <person name="Su P."/>
            <person name="Kiefer A.F."/>
            <person name="Nichols A."/>
            <person name="Cepeda A.J."/>
            <person name="Yan W."/>
            <person name="Fan B."/>
            <person name="Jiang Y."/>
            <person name="Adhikari A."/>
            <person name="Zheng C.-J."/>
            <person name="Schuster L."/>
            <person name="Cowan T.M."/>
            <person name="Smanski M.J."/>
            <person name="Chevrette M.G."/>
            <person name="De Carvalho L.P.S."/>
            <person name="Shen B."/>
        </authorList>
    </citation>
    <scope>NUCLEOTIDE SEQUENCE [LARGE SCALE GENOMIC DNA]</scope>
    <source>
        <strain evidence="2 3">NPDC000140</strain>
    </source>
</reference>
<evidence type="ECO:0000313" key="2">
    <source>
        <dbReference type="EMBL" id="MFF5200810.1"/>
    </source>
</evidence>
<feature type="transmembrane region" description="Helical" evidence="1">
    <location>
        <begin position="195"/>
        <end position="214"/>
    </location>
</feature>
<name>A0ABW6VTU0_9ACTN</name>
<comment type="caution">
    <text evidence="2">The sequence shown here is derived from an EMBL/GenBank/DDBJ whole genome shotgun (WGS) entry which is preliminary data.</text>
</comment>
<accession>A0ABW6VTU0</accession>
<protein>
    <submittedName>
        <fullName evidence="2">GAP family protein</fullName>
    </submittedName>
</protein>
<feature type="transmembrane region" description="Helical" evidence="1">
    <location>
        <begin position="77"/>
        <end position="97"/>
    </location>
</feature>
<evidence type="ECO:0000313" key="3">
    <source>
        <dbReference type="Proteomes" id="UP001602287"/>
    </source>
</evidence>
<dbReference type="RefSeq" id="WP_210865614.1">
    <property type="nucleotide sequence ID" value="NZ_JBEZFX010000005.1"/>
</dbReference>